<sequence length="89" mass="10213">MVARAQPWRLIRISMQVHGLTRFALLKPNLNLILPKNAPINPNLIGAIYRAMVVGGCWYVAGKRGLTWMNRWTVGRWVIMVVEDRWSGL</sequence>
<accession>A0ABR2BCI7</accession>
<protein>
    <submittedName>
        <fullName evidence="1">Uncharacterized protein</fullName>
    </submittedName>
</protein>
<dbReference type="Proteomes" id="UP001472677">
    <property type="component" value="Unassembled WGS sequence"/>
</dbReference>
<proteinExistence type="predicted"/>
<evidence type="ECO:0000313" key="2">
    <source>
        <dbReference type="Proteomes" id="UP001472677"/>
    </source>
</evidence>
<comment type="caution">
    <text evidence="1">The sequence shown here is derived from an EMBL/GenBank/DDBJ whole genome shotgun (WGS) entry which is preliminary data.</text>
</comment>
<dbReference type="EMBL" id="JBBPBM010000136">
    <property type="protein sequence ID" value="KAK8504764.1"/>
    <property type="molecule type" value="Genomic_DNA"/>
</dbReference>
<organism evidence="1 2">
    <name type="scientific">Hibiscus sabdariffa</name>
    <name type="common">roselle</name>
    <dbReference type="NCBI Taxonomy" id="183260"/>
    <lineage>
        <taxon>Eukaryota</taxon>
        <taxon>Viridiplantae</taxon>
        <taxon>Streptophyta</taxon>
        <taxon>Embryophyta</taxon>
        <taxon>Tracheophyta</taxon>
        <taxon>Spermatophyta</taxon>
        <taxon>Magnoliopsida</taxon>
        <taxon>eudicotyledons</taxon>
        <taxon>Gunneridae</taxon>
        <taxon>Pentapetalae</taxon>
        <taxon>rosids</taxon>
        <taxon>malvids</taxon>
        <taxon>Malvales</taxon>
        <taxon>Malvaceae</taxon>
        <taxon>Malvoideae</taxon>
        <taxon>Hibiscus</taxon>
    </lineage>
</organism>
<gene>
    <name evidence="1" type="ORF">V6N12_059851</name>
</gene>
<evidence type="ECO:0000313" key="1">
    <source>
        <dbReference type="EMBL" id="KAK8504764.1"/>
    </source>
</evidence>
<reference evidence="1 2" key="1">
    <citation type="journal article" date="2024" name="G3 (Bethesda)">
        <title>Genome assembly of Hibiscus sabdariffa L. provides insights into metabolisms of medicinal natural products.</title>
        <authorList>
            <person name="Kim T."/>
        </authorList>
    </citation>
    <scope>NUCLEOTIDE SEQUENCE [LARGE SCALE GENOMIC DNA]</scope>
    <source>
        <strain evidence="1">TK-2024</strain>
        <tissue evidence="1">Old leaves</tissue>
    </source>
</reference>
<keyword evidence="2" id="KW-1185">Reference proteome</keyword>
<name>A0ABR2BCI7_9ROSI</name>